<dbReference type="Proteomes" id="UP000676409">
    <property type="component" value="Chromosome"/>
</dbReference>
<dbReference type="Gene3D" id="2.60.120.10">
    <property type="entry name" value="Jelly Rolls"/>
    <property type="match status" value="1"/>
</dbReference>
<dbReference type="PANTHER" id="PTHR40943:SF1">
    <property type="entry name" value="CYTOPLASMIC PROTEIN"/>
    <property type="match status" value="1"/>
</dbReference>
<dbReference type="PANTHER" id="PTHR40943">
    <property type="entry name" value="CYTOPLASMIC PROTEIN-RELATED"/>
    <property type="match status" value="1"/>
</dbReference>
<reference evidence="2" key="1">
    <citation type="submission" date="2021-04" db="EMBL/GenBank/DDBJ databases">
        <title>The complete genome sequence of Caulobacter sp. S6.</title>
        <authorList>
            <person name="Tang Y."/>
            <person name="Ouyang W."/>
            <person name="Liu Q."/>
            <person name="Huang B."/>
            <person name="Guo Z."/>
            <person name="Lei P."/>
        </authorList>
    </citation>
    <scope>NUCLEOTIDE SEQUENCE</scope>
    <source>
        <strain evidence="2">S6</strain>
    </source>
</reference>
<dbReference type="EMBL" id="CP073078">
    <property type="protein sequence ID" value="QUD89292.1"/>
    <property type="molecule type" value="Genomic_DNA"/>
</dbReference>
<dbReference type="AlphaFoldDB" id="A0A975G2H5"/>
<dbReference type="InterPro" id="IPR008579">
    <property type="entry name" value="UGlyAH_Cupin_dom"/>
</dbReference>
<evidence type="ECO:0000259" key="1">
    <source>
        <dbReference type="Pfam" id="PF05899"/>
    </source>
</evidence>
<dbReference type="KEGG" id="caul:KCG34_05275"/>
<dbReference type="CDD" id="cd02227">
    <property type="entry name" value="cupin_TM1112-like"/>
    <property type="match status" value="1"/>
</dbReference>
<gene>
    <name evidence="2" type="ORF">KCG34_05275</name>
</gene>
<dbReference type="SUPFAM" id="SSF51182">
    <property type="entry name" value="RmlC-like cupins"/>
    <property type="match status" value="1"/>
</dbReference>
<keyword evidence="3" id="KW-1185">Reference proteome</keyword>
<proteinExistence type="predicted"/>
<evidence type="ECO:0000313" key="3">
    <source>
        <dbReference type="Proteomes" id="UP000676409"/>
    </source>
</evidence>
<dbReference type="RefSeq" id="WP_211939344.1">
    <property type="nucleotide sequence ID" value="NZ_CP073078.1"/>
</dbReference>
<sequence length="175" mass="18720">MKNFDRSAGEARHIEGLGRDVGGRSSTGRGLLVVGHADAGLTASPIPVDWVLEGDPVATRLIHSTSKDGTATTVVWECTPGAFNWFYGVDETIHIVSGSATLTEPNGATHYISPGSIVYFPAGSQARWEVHDTVRKVAIFRRPMPRAAGLVMRTVDAIRRALSGKGRRLGISLEA</sequence>
<evidence type="ECO:0000313" key="2">
    <source>
        <dbReference type="EMBL" id="QUD89292.1"/>
    </source>
</evidence>
<dbReference type="Pfam" id="PF05899">
    <property type="entry name" value="Cupin_3"/>
    <property type="match status" value="1"/>
</dbReference>
<feature type="domain" description="(S)-ureidoglycine aminohydrolase cupin" evidence="1">
    <location>
        <begin position="66"/>
        <end position="137"/>
    </location>
</feature>
<organism evidence="2 3">
    <name type="scientific">Phenylobacterium montanum</name>
    <dbReference type="NCBI Taxonomy" id="2823693"/>
    <lineage>
        <taxon>Bacteria</taxon>
        <taxon>Pseudomonadati</taxon>
        <taxon>Pseudomonadota</taxon>
        <taxon>Alphaproteobacteria</taxon>
        <taxon>Caulobacterales</taxon>
        <taxon>Caulobacteraceae</taxon>
        <taxon>Phenylobacterium</taxon>
    </lineage>
</organism>
<dbReference type="InterPro" id="IPR014710">
    <property type="entry name" value="RmlC-like_jellyroll"/>
</dbReference>
<accession>A0A975G2H5</accession>
<dbReference type="InterPro" id="IPR011051">
    <property type="entry name" value="RmlC_Cupin_sf"/>
</dbReference>
<name>A0A975G2H5_9CAUL</name>
<protein>
    <submittedName>
        <fullName evidence="2">DUF861 domain-containing protein</fullName>
    </submittedName>
</protein>